<keyword evidence="2" id="KW-1185">Reference proteome</keyword>
<name>A0AAF0IHR3_9EURO</name>
<dbReference type="Proteomes" id="UP001219355">
    <property type="component" value="Chromosome 2"/>
</dbReference>
<organism evidence="1 2">
    <name type="scientific">Emydomyces testavorans</name>
    <dbReference type="NCBI Taxonomy" id="2070801"/>
    <lineage>
        <taxon>Eukaryota</taxon>
        <taxon>Fungi</taxon>
        <taxon>Dikarya</taxon>
        <taxon>Ascomycota</taxon>
        <taxon>Pezizomycotina</taxon>
        <taxon>Eurotiomycetes</taxon>
        <taxon>Eurotiomycetidae</taxon>
        <taxon>Onygenales</taxon>
        <taxon>Nannizziopsiaceae</taxon>
        <taxon>Emydomyces</taxon>
    </lineage>
</organism>
<sequence length="182" mass="20281">MQTTTDSEESDVESEPEEARVKTIVNEALLNKSDNHDIDNTSQSGISNEQSQTLKDFSILIDNKFMKVPHHQSEGQTLSQFATAFGLWCEQSEISHQQYTVLREILNSVEDINTLKALSNGLSDLKKKCQSQFSILSIKSTSISVVPQQLSTLSAVNRKSLKTLSQLNMFFQNSVALLEVLA</sequence>
<evidence type="ECO:0000313" key="2">
    <source>
        <dbReference type="Proteomes" id="UP001219355"/>
    </source>
</evidence>
<protein>
    <submittedName>
        <fullName evidence="1">Uncharacterized protein</fullName>
    </submittedName>
</protein>
<dbReference type="EMBL" id="CP120628">
    <property type="protein sequence ID" value="WEW57178.1"/>
    <property type="molecule type" value="Genomic_DNA"/>
</dbReference>
<accession>A0AAF0IHR3</accession>
<proteinExistence type="predicted"/>
<gene>
    <name evidence="1" type="ORF">PRK78_002640</name>
</gene>
<dbReference type="AlphaFoldDB" id="A0AAF0IHR3"/>
<evidence type="ECO:0000313" key="1">
    <source>
        <dbReference type="EMBL" id="WEW57178.1"/>
    </source>
</evidence>
<reference evidence="1" key="1">
    <citation type="submission" date="2023-03" db="EMBL/GenBank/DDBJ databases">
        <title>Emydomyces testavorans Genome Sequence.</title>
        <authorList>
            <person name="Hoyer L."/>
        </authorList>
    </citation>
    <scope>NUCLEOTIDE SEQUENCE</scope>
    <source>
        <strain evidence="1">16-2883</strain>
    </source>
</reference>